<keyword evidence="1" id="KW-1185">Reference proteome</keyword>
<accession>A0AC58TQN9</accession>
<sequence>MYKDALLEEWETCNAIIHSWIMNSVSKDLLSEIIYASDAHAVWEDLKERFDKVNRVRIFQLHRSISRLSQGSDSVSVYPTKLKELWAEYDVLVPFLDCDCPRSKEHMIHLHQQRVMQFLDGLNDTYEQARRQILIKTTEPTLNQAYALIIQDESQQSMGSVSMADKGDPLAMQAGRGQGYRGKKQFLQCDHCCMKGHTKENYFKIIGYPEDFKGRKPFQPRGTLTAANHAEGSTTQPSQATTQSKGDYFFTETQYQQILGLLNNKDSPSEVTTQANNAGDVTALSSNVEALNELKDRWIALSSNVEALNELKDRWIVDSGATHHISSILDLMSDVSKITDKGREKVTLPNRGCAKIEHIESSFLSVIDKLKDVLHVPDFNFNLMSVSKLTRDLSCAIIFLPELCMFQDLYNGKVKGIGKEDEGLYVLKGR</sequence>
<evidence type="ECO:0000313" key="2">
    <source>
        <dbReference type="RefSeq" id="XP_075099541.1"/>
    </source>
</evidence>
<protein>
    <submittedName>
        <fullName evidence="2">Uncharacterized protein LOC142176312</fullName>
    </submittedName>
</protein>
<name>A0AC58TQN9_TOBAC</name>
<organism evidence="1 2">
    <name type="scientific">Nicotiana tabacum</name>
    <name type="common">Common tobacco</name>
    <dbReference type="NCBI Taxonomy" id="4097"/>
    <lineage>
        <taxon>Eukaryota</taxon>
        <taxon>Viridiplantae</taxon>
        <taxon>Streptophyta</taxon>
        <taxon>Embryophyta</taxon>
        <taxon>Tracheophyta</taxon>
        <taxon>Spermatophyta</taxon>
        <taxon>Magnoliopsida</taxon>
        <taxon>eudicotyledons</taxon>
        <taxon>Gunneridae</taxon>
        <taxon>Pentapetalae</taxon>
        <taxon>asterids</taxon>
        <taxon>lamiids</taxon>
        <taxon>Solanales</taxon>
        <taxon>Solanaceae</taxon>
        <taxon>Nicotianoideae</taxon>
        <taxon>Nicotianeae</taxon>
        <taxon>Nicotiana</taxon>
    </lineage>
</organism>
<dbReference type="RefSeq" id="XP_075099541.1">
    <property type="nucleotide sequence ID" value="XM_075243440.1"/>
</dbReference>
<reference evidence="2" key="2">
    <citation type="submission" date="2025-08" db="UniProtKB">
        <authorList>
            <consortium name="RefSeq"/>
        </authorList>
    </citation>
    <scope>IDENTIFICATION</scope>
    <source>
        <tissue evidence="2">Leaf</tissue>
    </source>
</reference>
<proteinExistence type="predicted"/>
<dbReference type="Proteomes" id="UP000790787">
    <property type="component" value="Chromosome 22"/>
</dbReference>
<gene>
    <name evidence="2" type="primary">LOC142176312</name>
</gene>
<evidence type="ECO:0000313" key="1">
    <source>
        <dbReference type="Proteomes" id="UP000790787"/>
    </source>
</evidence>
<reference evidence="1" key="1">
    <citation type="journal article" date="2014" name="Nat. Commun.">
        <title>The tobacco genome sequence and its comparison with those of tomato and potato.</title>
        <authorList>
            <person name="Sierro N."/>
            <person name="Battey J.N."/>
            <person name="Ouadi S."/>
            <person name="Bakaher N."/>
            <person name="Bovet L."/>
            <person name="Willig A."/>
            <person name="Goepfert S."/>
            <person name="Peitsch M.C."/>
            <person name="Ivanov N.V."/>
        </authorList>
    </citation>
    <scope>NUCLEOTIDE SEQUENCE [LARGE SCALE GENOMIC DNA]</scope>
</reference>